<dbReference type="InterPro" id="IPR027463">
    <property type="entry name" value="AcrB_DN_DC_subdom"/>
</dbReference>
<sequence length="1039" mass="113595">MTLPEFSIRRHILTLMVSIMLILFGVISFMRLGLDKFPKIEFPFVAVITTMKGADPDIVDQNITDIVEEVVNQVPGVKSIISSSSLGASVVNIEFELEKNVDVAYQEAKAKVDSILKLLPKDADPPVVRKVEAGATAVLWVALTGDRTIQELNRYADEVIKPRIETVTGVGDVLIGGQVKRTIRIWLDPERLRAYELTPNDVATAVTREHLKQPAGFIDSRSREWLIKFDAEYDKVGDLNGLIVAYRQGAPIYLKDVARLEDGLEDARKLARYKGEPAVGLGVVKASDANTVAVVDRVKERVEKEIRPNLPPGLDIRYSSDDSISIRQSVDALIEHLFLGTFFAALMVFLFLKSGRSTLIIATAIPVSLMATFAAMYFAGYTLNKITLLGLLLLIGVVVDDAIVVLENIFRHREEQREEKEKAAVAGSNQVIFAVLASTLTLVSIFLPVAFITGILGRFLASFALVVTIGVLVSLWVSLTLTPMLCARFLELPATHGPVYRFLEGAFAGLERGYRALLRLALAHRWAVVFAAVAIVSLSYFPFAYVGKSFVPEEDESRFMIMTQAPLGANLEYTSAKLAEIEAIVGKRPEVYSYFSAVGLGEVGQVTTARTFVRLVDRGERKRAQADIMKELRRELTQVTGVLAFPANISPIGGQRGEPLQFAIKGEDLRSLDELTNQMIERLGQISGIAKLDKDLKLNLPELRLTLDRERAAQLGLSAADIAQTLGLMTSGVDIAQFRDGAKRYDIRVQIEPGARTSADVIKKLYVRNRSGELVRLDTLVKAQEGLGPAVITRRDRQYASLVFGALEGLPLGDATAAVNRIAAEILPPGYSIAYLGQAEEFRKTGGYVVFAFSLALVMIYMVLASQFNSLLQPLVVMLAQPLAVIGGVAALWVASLWVPDITLNLFSMIGMILLMGLVAKNSILLVDLTNQYRAQGRSIDDALSEACPHRMRPVLITSLTVIAAMTPAVIGLGPGVESNRPLALVVMGGMISSTLLTLVVVPAVYSLVENARARRRAAPAAAPARLAWRNKLPRIGRR</sequence>
<dbReference type="Pfam" id="PF00873">
    <property type="entry name" value="ACR_tran"/>
    <property type="match status" value="1"/>
</dbReference>
<dbReference type="GO" id="GO:0005886">
    <property type="term" value="C:plasma membrane"/>
    <property type="evidence" value="ECO:0007669"/>
    <property type="project" value="TreeGrafter"/>
</dbReference>
<evidence type="ECO:0000256" key="1">
    <source>
        <dbReference type="SAM" id="Phobius"/>
    </source>
</evidence>
<keyword evidence="1" id="KW-0812">Transmembrane</keyword>
<feature type="transmembrane region" description="Helical" evidence="1">
    <location>
        <begin position="431"/>
        <end position="453"/>
    </location>
</feature>
<dbReference type="EMBL" id="MFSU01000024">
    <property type="protein sequence ID" value="OGI48588.1"/>
    <property type="molecule type" value="Genomic_DNA"/>
</dbReference>
<dbReference type="PANTHER" id="PTHR32063:SF0">
    <property type="entry name" value="SWARMING MOTILITY PROTEIN SWRC"/>
    <property type="match status" value="1"/>
</dbReference>
<feature type="transmembrane region" description="Helical" evidence="1">
    <location>
        <begin position="12"/>
        <end position="34"/>
    </location>
</feature>
<dbReference type="Gene3D" id="3.30.2090.10">
    <property type="entry name" value="Multidrug efflux transporter AcrB TolC docking domain, DN and DC subdomains"/>
    <property type="match status" value="2"/>
</dbReference>
<dbReference type="InterPro" id="IPR001036">
    <property type="entry name" value="Acrflvin-R"/>
</dbReference>
<feature type="transmembrane region" description="Helical" evidence="1">
    <location>
        <begin position="459"/>
        <end position="479"/>
    </location>
</feature>
<dbReference type="SUPFAM" id="SSF82714">
    <property type="entry name" value="Multidrug efflux transporter AcrB TolC docking domain, DN and DC subdomains"/>
    <property type="match status" value="2"/>
</dbReference>
<dbReference type="PRINTS" id="PR00702">
    <property type="entry name" value="ACRIFLAVINRP"/>
</dbReference>
<feature type="transmembrane region" description="Helical" evidence="1">
    <location>
        <begin position="359"/>
        <end position="380"/>
    </location>
</feature>
<dbReference type="Proteomes" id="UP000178885">
    <property type="component" value="Unassembled WGS sequence"/>
</dbReference>
<organism evidence="2 3">
    <name type="scientific">Candidatus Muproteobacteria bacterium RBG_16_65_34</name>
    <dbReference type="NCBI Taxonomy" id="1817760"/>
    <lineage>
        <taxon>Bacteria</taxon>
        <taxon>Pseudomonadati</taxon>
        <taxon>Pseudomonadota</taxon>
        <taxon>Candidatus Muproteobacteria</taxon>
    </lineage>
</organism>
<feature type="transmembrane region" description="Helical" evidence="1">
    <location>
        <begin position="876"/>
        <end position="896"/>
    </location>
</feature>
<proteinExistence type="predicted"/>
<dbReference type="SUPFAM" id="SSF82693">
    <property type="entry name" value="Multidrug efflux transporter AcrB pore domain, PN1, PN2, PC1 and PC2 subdomains"/>
    <property type="match status" value="3"/>
</dbReference>
<feature type="transmembrane region" description="Helical" evidence="1">
    <location>
        <begin position="522"/>
        <end position="543"/>
    </location>
</feature>
<accession>A0A1F6TTX4</accession>
<feature type="transmembrane region" description="Helical" evidence="1">
    <location>
        <begin position="983"/>
        <end position="1009"/>
    </location>
</feature>
<dbReference type="GO" id="GO:0042910">
    <property type="term" value="F:xenobiotic transmembrane transporter activity"/>
    <property type="evidence" value="ECO:0007669"/>
    <property type="project" value="TreeGrafter"/>
</dbReference>
<gene>
    <name evidence="2" type="ORF">A2151_02535</name>
</gene>
<feature type="transmembrane region" description="Helical" evidence="1">
    <location>
        <begin position="333"/>
        <end position="352"/>
    </location>
</feature>
<name>A0A1F6TTX4_9PROT</name>
<dbReference type="Gene3D" id="3.30.70.1320">
    <property type="entry name" value="Multidrug efflux transporter AcrB pore domain like"/>
    <property type="match status" value="1"/>
</dbReference>
<keyword evidence="1" id="KW-0472">Membrane</keyword>
<dbReference type="Gene3D" id="1.20.1640.10">
    <property type="entry name" value="Multidrug efflux transporter AcrB transmembrane domain"/>
    <property type="match status" value="2"/>
</dbReference>
<feature type="transmembrane region" description="Helical" evidence="1">
    <location>
        <begin position="955"/>
        <end position="977"/>
    </location>
</feature>
<dbReference type="SUPFAM" id="SSF82866">
    <property type="entry name" value="Multidrug efflux transporter AcrB transmembrane domain"/>
    <property type="match status" value="2"/>
</dbReference>
<dbReference type="Gene3D" id="3.30.70.1440">
    <property type="entry name" value="Multidrug efflux transporter AcrB pore domain"/>
    <property type="match status" value="1"/>
</dbReference>
<dbReference type="STRING" id="1817760.A2151_02535"/>
<comment type="caution">
    <text evidence="2">The sequence shown here is derived from an EMBL/GenBank/DDBJ whole genome shotgun (WGS) entry which is preliminary data.</text>
</comment>
<feature type="transmembrane region" description="Helical" evidence="1">
    <location>
        <begin position="902"/>
        <end position="920"/>
    </location>
</feature>
<dbReference type="AlphaFoldDB" id="A0A1F6TTX4"/>
<evidence type="ECO:0000313" key="2">
    <source>
        <dbReference type="EMBL" id="OGI48588.1"/>
    </source>
</evidence>
<dbReference type="Gene3D" id="3.30.70.1430">
    <property type="entry name" value="Multidrug efflux transporter AcrB pore domain"/>
    <property type="match status" value="2"/>
</dbReference>
<protein>
    <submittedName>
        <fullName evidence="2">Acriflavin resistance protein</fullName>
    </submittedName>
</protein>
<reference evidence="2 3" key="1">
    <citation type="journal article" date="2016" name="Nat. Commun.">
        <title>Thousands of microbial genomes shed light on interconnected biogeochemical processes in an aquifer system.</title>
        <authorList>
            <person name="Anantharaman K."/>
            <person name="Brown C.T."/>
            <person name="Hug L.A."/>
            <person name="Sharon I."/>
            <person name="Castelle C.J."/>
            <person name="Probst A.J."/>
            <person name="Thomas B.C."/>
            <person name="Singh A."/>
            <person name="Wilkins M.J."/>
            <person name="Karaoz U."/>
            <person name="Brodie E.L."/>
            <person name="Williams K.H."/>
            <person name="Hubbard S.S."/>
            <person name="Banfield J.F."/>
        </authorList>
    </citation>
    <scope>NUCLEOTIDE SEQUENCE [LARGE SCALE GENOMIC DNA]</scope>
</reference>
<evidence type="ECO:0000313" key="3">
    <source>
        <dbReference type="Proteomes" id="UP000178885"/>
    </source>
</evidence>
<feature type="transmembrane region" description="Helical" evidence="1">
    <location>
        <begin position="386"/>
        <end position="410"/>
    </location>
</feature>
<dbReference type="PANTHER" id="PTHR32063">
    <property type="match status" value="1"/>
</dbReference>
<feature type="transmembrane region" description="Helical" evidence="1">
    <location>
        <begin position="846"/>
        <end position="864"/>
    </location>
</feature>
<keyword evidence="1" id="KW-1133">Transmembrane helix</keyword>